<keyword evidence="5 7" id="KW-0627">Porphyrin biosynthesis</keyword>
<dbReference type="AlphaFoldDB" id="A0A1G4G9F3"/>
<dbReference type="GO" id="GO:0006783">
    <property type="term" value="P:heme biosynthetic process"/>
    <property type="evidence" value="ECO:0007669"/>
    <property type="project" value="UniProtKB-UniRule"/>
</dbReference>
<keyword evidence="7" id="KW-0479">Metal-binding</keyword>
<dbReference type="InterPro" id="IPR033644">
    <property type="entry name" value="Ferrochelatase_C"/>
</dbReference>
<dbReference type="EC" id="4.98.1.1" evidence="7"/>
<dbReference type="InterPro" id="IPR001015">
    <property type="entry name" value="Ferrochelatase"/>
</dbReference>
<evidence type="ECO:0000256" key="5">
    <source>
        <dbReference type="ARBA" id="ARBA00023244"/>
    </source>
</evidence>
<dbReference type="PANTHER" id="PTHR11108:SF1">
    <property type="entry name" value="FERROCHELATASE, MITOCHONDRIAL"/>
    <property type="match status" value="1"/>
</dbReference>
<dbReference type="PANTHER" id="PTHR11108">
    <property type="entry name" value="FERROCHELATASE"/>
    <property type="match status" value="1"/>
</dbReference>
<accession>A0A1G4G9F3</accession>
<dbReference type="Pfam" id="PF00762">
    <property type="entry name" value="Ferrochelatase"/>
    <property type="match status" value="1"/>
</dbReference>
<sequence length="321" mass="37048">MKGILLVNIGTPAVCSKTAVGKFMGDMLSDPLITGMPEWISRFLARKIIAPFSSGRSLNKYRQIWRKEEPLISPLIYNMQKLAQSLEEKKNIPVEIAMRYGEPTIEQGLKRLEKRCPLIHEVIIFPLYPHYAQSTTQTTIDEIGRIFYKRAHSYRLKLVEPYFNHPAFINALVKNAAPYLEDIDKLVFSYHSLPVDQVEAAWKKGKEFDYVYQVKETNRLFCEKIKIPLQYTLLLYASQRGNNWLKPFLVTDIADLPRLGWKRVAVIAPGFPVDNLETLFDIDIQAREIFMKAGGEKFVFVPSLNYSDDWIEAIWKITLGV</sequence>
<dbReference type="GO" id="GO:0046872">
    <property type="term" value="F:metal ion binding"/>
    <property type="evidence" value="ECO:0007669"/>
    <property type="project" value="UniProtKB-KW"/>
</dbReference>
<evidence type="ECO:0000313" key="9">
    <source>
        <dbReference type="EMBL" id="SCM59138.1"/>
    </source>
</evidence>
<feature type="binding site" evidence="7">
    <location>
        <position position="277"/>
    </location>
    <ligand>
        <name>Fe(2+)</name>
        <dbReference type="ChEBI" id="CHEBI:29033"/>
    </ligand>
</feature>
<keyword evidence="3 7" id="KW-0350">Heme biosynthesis</keyword>
<dbReference type="InterPro" id="IPR033659">
    <property type="entry name" value="Ferrochelatase_N"/>
</dbReference>
<keyword evidence="2 7" id="KW-0408">Iron</keyword>
<comment type="similarity">
    <text evidence="1 7 8">Belongs to the ferrochelatase family.</text>
</comment>
<evidence type="ECO:0000256" key="8">
    <source>
        <dbReference type="RuleBase" id="RU004185"/>
    </source>
</evidence>
<evidence type="ECO:0000256" key="6">
    <source>
        <dbReference type="ARBA" id="ARBA00024536"/>
    </source>
</evidence>
<dbReference type="GO" id="GO:0004325">
    <property type="term" value="F:ferrochelatase activity"/>
    <property type="evidence" value="ECO:0007669"/>
    <property type="project" value="UniProtKB-UniRule"/>
</dbReference>
<dbReference type="CDD" id="cd00419">
    <property type="entry name" value="Ferrochelatase_C"/>
    <property type="match status" value="1"/>
</dbReference>
<organism evidence="9 10">
    <name type="scientific">Petrimonas mucosa</name>
    <dbReference type="NCBI Taxonomy" id="1642646"/>
    <lineage>
        <taxon>Bacteria</taxon>
        <taxon>Pseudomonadati</taxon>
        <taxon>Bacteroidota</taxon>
        <taxon>Bacteroidia</taxon>
        <taxon>Bacteroidales</taxon>
        <taxon>Dysgonomonadaceae</taxon>
        <taxon>Petrimonas</taxon>
    </lineage>
</organism>
<dbReference type="EMBL" id="LT608328">
    <property type="protein sequence ID" value="SCM59138.1"/>
    <property type="molecule type" value="Genomic_DNA"/>
</dbReference>
<comment type="catalytic activity">
    <reaction evidence="6">
        <text>Fe-coproporphyrin III + 2 H(+) = coproporphyrin III + Fe(2+)</text>
        <dbReference type="Rhea" id="RHEA:49572"/>
        <dbReference type="ChEBI" id="CHEBI:15378"/>
        <dbReference type="ChEBI" id="CHEBI:29033"/>
        <dbReference type="ChEBI" id="CHEBI:68438"/>
        <dbReference type="ChEBI" id="CHEBI:131725"/>
        <dbReference type="EC" id="4.99.1.9"/>
    </reaction>
    <physiologicalReaction direction="right-to-left" evidence="6">
        <dbReference type="Rhea" id="RHEA:49574"/>
    </physiologicalReaction>
</comment>
<evidence type="ECO:0000256" key="1">
    <source>
        <dbReference type="ARBA" id="ARBA00007718"/>
    </source>
</evidence>
<reference evidence="9 10" key="1">
    <citation type="submission" date="2016-08" db="EMBL/GenBank/DDBJ databases">
        <authorList>
            <person name="Seilhamer J.J."/>
        </authorList>
    </citation>
    <scope>NUCLEOTIDE SEQUENCE [LARGE SCALE GENOMIC DNA]</scope>
    <source>
        <strain evidence="9">ING2-E5A</strain>
    </source>
</reference>
<dbReference type="UniPathway" id="UPA00252">
    <property type="reaction ID" value="UER00325"/>
</dbReference>
<comment type="subcellular location">
    <subcellularLocation>
        <location evidence="7">Cytoplasm</location>
    </subcellularLocation>
</comment>
<dbReference type="NCBIfam" id="TIGR00109">
    <property type="entry name" value="hemH"/>
    <property type="match status" value="1"/>
</dbReference>
<dbReference type="Proteomes" id="UP000178485">
    <property type="component" value="Chromosome i"/>
</dbReference>
<proteinExistence type="inferred from homology"/>
<dbReference type="GO" id="GO:0005737">
    <property type="term" value="C:cytoplasm"/>
    <property type="evidence" value="ECO:0007669"/>
    <property type="project" value="UniProtKB-SubCell"/>
</dbReference>
<dbReference type="RefSeq" id="WP_071137467.1">
    <property type="nucleotide sequence ID" value="NZ_DUQN01000108.1"/>
</dbReference>
<comment type="function">
    <text evidence="7">Catalyzes the ferrous insertion into protoporphyrin IX.</text>
</comment>
<protein>
    <recommendedName>
        <fullName evidence="7">Ferrochelatase</fullName>
        <ecNumber evidence="7">4.98.1.1</ecNumber>
    </recommendedName>
    <alternativeName>
        <fullName evidence="7">Heme synthase</fullName>
    </alternativeName>
    <alternativeName>
        <fullName evidence="7">Protoheme ferro-lyase</fullName>
    </alternativeName>
</protein>
<evidence type="ECO:0000256" key="3">
    <source>
        <dbReference type="ARBA" id="ARBA00023133"/>
    </source>
</evidence>
<keyword evidence="10" id="KW-1185">Reference proteome</keyword>
<keyword evidence="7" id="KW-0963">Cytoplasm</keyword>
<evidence type="ECO:0000256" key="4">
    <source>
        <dbReference type="ARBA" id="ARBA00023239"/>
    </source>
</evidence>
<dbReference type="SUPFAM" id="SSF53800">
    <property type="entry name" value="Chelatase"/>
    <property type="match status" value="1"/>
</dbReference>
<gene>
    <name evidence="7 9" type="primary">hemH</name>
    <name evidence="9" type="ORF">ING2E5A_2336</name>
</gene>
<name>A0A1G4G9F3_9BACT</name>
<evidence type="ECO:0000256" key="2">
    <source>
        <dbReference type="ARBA" id="ARBA00023004"/>
    </source>
</evidence>
<comment type="catalytic activity">
    <reaction evidence="7">
        <text>heme b + 2 H(+) = protoporphyrin IX + Fe(2+)</text>
        <dbReference type="Rhea" id="RHEA:22584"/>
        <dbReference type="ChEBI" id="CHEBI:15378"/>
        <dbReference type="ChEBI" id="CHEBI:29033"/>
        <dbReference type="ChEBI" id="CHEBI:57306"/>
        <dbReference type="ChEBI" id="CHEBI:60344"/>
        <dbReference type="EC" id="4.98.1.1"/>
    </reaction>
</comment>
<dbReference type="KEGG" id="pmuc:ING2E5A_2336"/>
<evidence type="ECO:0000256" key="7">
    <source>
        <dbReference type="HAMAP-Rule" id="MF_00323"/>
    </source>
</evidence>
<keyword evidence="4 7" id="KW-0456">Lyase</keyword>
<feature type="binding site" evidence="7">
    <location>
        <position position="191"/>
    </location>
    <ligand>
        <name>Fe(2+)</name>
        <dbReference type="ChEBI" id="CHEBI:29033"/>
    </ligand>
</feature>
<evidence type="ECO:0000313" key="10">
    <source>
        <dbReference type="Proteomes" id="UP000178485"/>
    </source>
</evidence>
<dbReference type="Gene3D" id="3.40.50.1400">
    <property type="match status" value="2"/>
</dbReference>
<dbReference type="HAMAP" id="MF_00323">
    <property type="entry name" value="Ferrochelatase"/>
    <property type="match status" value="1"/>
</dbReference>
<dbReference type="CDD" id="cd03411">
    <property type="entry name" value="Ferrochelatase_N"/>
    <property type="match status" value="1"/>
</dbReference>
<comment type="pathway">
    <text evidence="7">Porphyrin-containing compound metabolism; protoheme biosynthesis; protoheme from protoporphyrin-IX: step 1/1.</text>
</comment>
<dbReference type="STRING" id="1642646.ING2E5A_2336"/>